<evidence type="ECO:0000313" key="5">
    <source>
        <dbReference type="Proteomes" id="UP000264779"/>
    </source>
</evidence>
<keyword evidence="1" id="KW-1133">Transmembrane helix</keyword>
<organism evidence="2 4">
    <name type="scientific">Alteromonas australica</name>
    <dbReference type="NCBI Taxonomy" id="589873"/>
    <lineage>
        <taxon>Bacteria</taxon>
        <taxon>Pseudomonadati</taxon>
        <taxon>Pseudomonadota</taxon>
        <taxon>Gammaproteobacteria</taxon>
        <taxon>Alteromonadales</taxon>
        <taxon>Alteromonadaceae</taxon>
        <taxon>Alteromonas/Salinimonas group</taxon>
        <taxon>Alteromonas</taxon>
    </lineage>
</organism>
<evidence type="ECO:0000313" key="3">
    <source>
        <dbReference type="EMBL" id="HBU52951.1"/>
    </source>
</evidence>
<dbReference type="Proteomes" id="UP000263517">
    <property type="component" value="Unassembled WGS sequence"/>
</dbReference>
<keyword evidence="1" id="KW-0812">Transmembrane</keyword>
<sequence length="161" mass="17717">MSTNRKDLIIVNHIKKIVVLLPVAMLMIGLFTAIMTSVSILPEHAFFPTWLKAFTFAFLVMLPSGGILFYFVNKAVQRVFPSFSVLQRNLIHGLSMAVIMETILALVTTFNNRGFPSFELFLKEASLSLLAALPVGIAMACLMSLVIKPRLEAHFSSGTAA</sequence>
<feature type="transmembrane region" description="Helical" evidence="1">
    <location>
        <begin position="53"/>
        <end position="73"/>
    </location>
</feature>
<dbReference type="EMBL" id="DNAN01000560">
    <property type="protein sequence ID" value="HAW77210.1"/>
    <property type="molecule type" value="Genomic_DNA"/>
</dbReference>
<dbReference type="RefSeq" id="WP_272965529.1">
    <property type="nucleotide sequence ID" value="NZ_CALBIY010000069.1"/>
</dbReference>
<reference evidence="4 5" key="1">
    <citation type="journal article" date="2018" name="Nat. Biotechnol.">
        <title>A standardized bacterial taxonomy based on genome phylogeny substantially revises the tree of life.</title>
        <authorList>
            <person name="Parks D.H."/>
            <person name="Chuvochina M."/>
            <person name="Waite D.W."/>
            <person name="Rinke C."/>
            <person name="Skarshewski A."/>
            <person name="Chaumeil P.A."/>
            <person name="Hugenholtz P."/>
        </authorList>
    </citation>
    <scope>NUCLEOTIDE SEQUENCE [LARGE SCALE GENOMIC DNA]</scope>
    <source>
        <strain evidence="3">UBA11621</strain>
        <strain evidence="2">UBA11978</strain>
    </source>
</reference>
<feature type="transmembrane region" description="Helical" evidence="1">
    <location>
        <begin position="20"/>
        <end position="41"/>
    </location>
</feature>
<protein>
    <recommendedName>
        <fullName evidence="6">DUF2798 domain-containing protein</fullName>
    </recommendedName>
</protein>
<accession>A0A349TRH1</accession>
<evidence type="ECO:0000313" key="2">
    <source>
        <dbReference type="EMBL" id="HAW77210.1"/>
    </source>
</evidence>
<feature type="transmembrane region" description="Helical" evidence="1">
    <location>
        <begin position="85"/>
        <end position="107"/>
    </location>
</feature>
<dbReference type="EMBL" id="DONK01000266">
    <property type="protein sequence ID" value="HBU52951.1"/>
    <property type="molecule type" value="Genomic_DNA"/>
</dbReference>
<dbReference type="AlphaFoldDB" id="A0A349TRH1"/>
<proteinExistence type="predicted"/>
<name>A0A349TRH1_9ALTE</name>
<evidence type="ECO:0000313" key="4">
    <source>
        <dbReference type="Proteomes" id="UP000263517"/>
    </source>
</evidence>
<dbReference type="Proteomes" id="UP000264779">
    <property type="component" value="Unassembled WGS sequence"/>
</dbReference>
<evidence type="ECO:0000256" key="1">
    <source>
        <dbReference type="SAM" id="Phobius"/>
    </source>
</evidence>
<gene>
    <name evidence="2" type="ORF">DCW74_15910</name>
    <name evidence="3" type="ORF">DEB45_16995</name>
</gene>
<comment type="caution">
    <text evidence="2">The sequence shown here is derived from an EMBL/GenBank/DDBJ whole genome shotgun (WGS) entry which is preliminary data.</text>
</comment>
<evidence type="ECO:0008006" key="6">
    <source>
        <dbReference type="Google" id="ProtNLM"/>
    </source>
</evidence>
<feature type="transmembrane region" description="Helical" evidence="1">
    <location>
        <begin position="127"/>
        <end position="147"/>
    </location>
</feature>
<keyword evidence="1" id="KW-0472">Membrane</keyword>